<sequence length="39" mass="4534">MNHFKVLNGFKSFRSSDALRLSDLQKLYIQAYSSSHKSE</sequence>
<name>A0A0H4A3K2_VIBSP</name>
<protein>
    <submittedName>
        <fullName evidence="1">Uncharacterized protein</fullName>
    </submittedName>
</protein>
<accession>A0A0H4A3K2</accession>
<proteinExistence type="predicted"/>
<organism evidence="1">
    <name type="scientific">Vibrio splendidus</name>
    <dbReference type="NCBI Taxonomy" id="29497"/>
    <lineage>
        <taxon>Bacteria</taxon>
        <taxon>Pseudomonadati</taxon>
        <taxon>Pseudomonadota</taxon>
        <taxon>Gammaproteobacteria</taxon>
        <taxon>Vibrionales</taxon>
        <taxon>Vibrionaceae</taxon>
        <taxon>Vibrio</taxon>
    </lineage>
</organism>
<dbReference type="EMBL" id="KP795694">
    <property type="protein sequence ID" value="AKN40416.1"/>
    <property type="molecule type" value="Genomic_DNA"/>
</dbReference>
<evidence type="ECO:0000313" key="1">
    <source>
        <dbReference type="EMBL" id="AKN40416.1"/>
    </source>
</evidence>
<dbReference type="AlphaFoldDB" id="A0A0H4A3K2"/>
<reference evidence="1" key="1">
    <citation type="journal article" date="2015" name="MBio">
        <title>Eco-Evolutionary Dynamics of Episomes among Ecologically Cohesive Bacterial Populations.</title>
        <authorList>
            <person name="Xue H."/>
            <person name="Cordero O.X."/>
            <person name="Camas F.M."/>
            <person name="Trimble W."/>
            <person name="Meyer F."/>
            <person name="Guglielmini J."/>
            <person name="Rocha E.P."/>
            <person name="Polz M.F."/>
        </authorList>
    </citation>
    <scope>NUCLEOTIDE SEQUENCE</scope>
    <source>
        <strain evidence="1">FF_24</strain>
    </source>
</reference>